<reference evidence="1" key="1">
    <citation type="submission" date="2022-07" db="EMBL/GenBank/DDBJ databases">
        <title>Genome Sequence of Agrocybe chaxingu.</title>
        <authorList>
            <person name="Buettner E."/>
        </authorList>
    </citation>
    <scope>NUCLEOTIDE SEQUENCE</scope>
    <source>
        <strain evidence="1">MP-N11</strain>
    </source>
</reference>
<comment type="caution">
    <text evidence="1">The sequence shown here is derived from an EMBL/GenBank/DDBJ whole genome shotgun (WGS) entry which is preliminary data.</text>
</comment>
<accession>A0A9W8MVK3</accession>
<keyword evidence="2" id="KW-1185">Reference proteome</keyword>
<proteinExistence type="predicted"/>
<protein>
    <submittedName>
        <fullName evidence="1">Uncharacterized protein</fullName>
    </submittedName>
</protein>
<evidence type="ECO:0000313" key="1">
    <source>
        <dbReference type="EMBL" id="KAJ3510149.1"/>
    </source>
</evidence>
<evidence type="ECO:0000313" key="2">
    <source>
        <dbReference type="Proteomes" id="UP001148786"/>
    </source>
</evidence>
<organism evidence="1 2">
    <name type="scientific">Agrocybe chaxingu</name>
    <dbReference type="NCBI Taxonomy" id="84603"/>
    <lineage>
        <taxon>Eukaryota</taxon>
        <taxon>Fungi</taxon>
        <taxon>Dikarya</taxon>
        <taxon>Basidiomycota</taxon>
        <taxon>Agaricomycotina</taxon>
        <taxon>Agaricomycetes</taxon>
        <taxon>Agaricomycetidae</taxon>
        <taxon>Agaricales</taxon>
        <taxon>Agaricineae</taxon>
        <taxon>Strophariaceae</taxon>
        <taxon>Agrocybe</taxon>
    </lineage>
</organism>
<gene>
    <name evidence="1" type="ORF">NLJ89_g4840</name>
</gene>
<dbReference type="EMBL" id="JANKHO010000421">
    <property type="protein sequence ID" value="KAJ3510149.1"/>
    <property type="molecule type" value="Genomic_DNA"/>
</dbReference>
<dbReference type="Proteomes" id="UP001148786">
    <property type="component" value="Unassembled WGS sequence"/>
</dbReference>
<sequence length="307" mass="33036">MQSWTNIGSHTPSGSLSYETRVVDCLAPHDGLVNGKSSMQPVETLKADSDFIPSSTFGLNTADDSFPIAHTGYQMTGPSIQLFLPHRTMAYPTHYDPVAQSNTFRSTSTSPGNSLGSTQCFAFASSSSSRSGVPTWHDQQLLKTGYYVTSQYPESSSWDTFAPCQGHEASEADIYDGGSVAGGATAREPSSIRGASFMLPSHHGATHWGNPGQPSRELKWSSSIAASSQANTPTRTETELHPGFSANYRAASLEVAWNANQATNFDLGAAVTTRVEENDQTRNFSISSFNTDLNFNLSQQEGGMLYC</sequence>
<dbReference type="AlphaFoldDB" id="A0A9W8MVK3"/>
<name>A0A9W8MVK3_9AGAR</name>